<comment type="caution">
    <text evidence="5">The sequence shown here is derived from an EMBL/GenBank/DDBJ whole genome shotgun (WGS) entry which is preliminary data.</text>
</comment>
<dbReference type="SUPFAM" id="SSF63829">
    <property type="entry name" value="Calcium-dependent phosphotriesterase"/>
    <property type="match status" value="2"/>
</dbReference>
<dbReference type="Pfam" id="PF19077">
    <property type="entry name" value="Big_13"/>
    <property type="match status" value="2"/>
</dbReference>
<dbReference type="PROSITE" id="PS50835">
    <property type="entry name" value="IG_LIKE"/>
    <property type="match status" value="1"/>
</dbReference>
<feature type="signal peptide" evidence="2">
    <location>
        <begin position="1"/>
        <end position="27"/>
    </location>
</feature>
<dbReference type="InterPro" id="IPR044016">
    <property type="entry name" value="Big_13"/>
</dbReference>
<evidence type="ECO:0000313" key="5">
    <source>
        <dbReference type="EMBL" id="MBL1407548.1"/>
    </source>
</evidence>
<evidence type="ECO:0000313" key="6">
    <source>
        <dbReference type="Proteomes" id="UP000625283"/>
    </source>
</evidence>
<keyword evidence="1 2" id="KW-0732">Signal</keyword>
<dbReference type="InterPro" id="IPR044048">
    <property type="entry name" value="Big_12"/>
</dbReference>
<reference evidence="5 6" key="1">
    <citation type="submission" date="2021-01" db="EMBL/GenBank/DDBJ databases">
        <title>C459-1 draft genome sequence.</title>
        <authorList>
            <person name="Zhang X.-F."/>
        </authorList>
    </citation>
    <scope>NUCLEOTIDE SEQUENCE [LARGE SCALE GENOMIC DNA]</scope>
    <source>
        <strain evidence="6">C459-1</strain>
    </source>
</reference>
<dbReference type="SUPFAM" id="SSF48726">
    <property type="entry name" value="Immunoglobulin"/>
    <property type="match status" value="1"/>
</dbReference>
<dbReference type="Pfam" id="PF19078">
    <property type="entry name" value="Big_12"/>
    <property type="match status" value="1"/>
</dbReference>
<gene>
    <name evidence="5" type="ORF">JKG61_02155</name>
</gene>
<dbReference type="RefSeq" id="WP_202101342.1">
    <property type="nucleotide sequence ID" value="NZ_JAERTY010000001.1"/>
</dbReference>
<dbReference type="Pfam" id="PF18676">
    <property type="entry name" value="MBG_2"/>
    <property type="match status" value="3"/>
</dbReference>
<protein>
    <submittedName>
        <fullName evidence="5">Gliding motility-associated C-terminal domain-containing protein</fullName>
    </submittedName>
</protein>
<dbReference type="InterPro" id="IPR007110">
    <property type="entry name" value="Ig-like_dom"/>
</dbReference>
<keyword evidence="6" id="KW-1185">Reference proteome</keyword>
<evidence type="ECO:0000256" key="2">
    <source>
        <dbReference type="SAM" id="SignalP"/>
    </source>
</evidence>
<evidence type="ECO:0000259" key="4">
    <source>
        <dbReference type="PROSITE" id="PS50853"/>
    </source>
</evidence>
<dbReference type="InterPro" id="IPR036116">
    <property type="entry name" value="FN3_sf"/>
</dbReference>
<dbReference type="InterPro" id="IPR036179">
    <property type="entry name" value="Ig-like_dom_sf"/>
</dbReference>
<proteinExistence type="predicted"/>
<dbReference type="Pfam" id="PF13585">
    <property type="entry name" value="CHU_C"/>
    <property type="match status" value="1"/>
</dbReference>
<dbReference type="InterPro" id="IPR026341">
    <property type="entry name" value="T9SS_type_B"/>
</dbReference>
<dbReference type="NCBIfam" id="TIGR04131">
    <property type="entry name" value="Bac_Flav_CTERM"/>
    <property type="match status" value="1"/>
</dbReference>
<feature type="domain" description="Ig-like" evidence="3">
    <location>
        <begin position="322"/>
        <end position="423"/>
    </location>
</feature>
<feature type="domain" description="Fibronectin type-III" evidence="4">
    <location>
        <begin position="1744"/>
        <end position="1837"/>
    </location>
</feature>
<organism evidence="5 6">
    <name type="scientific">Sphingobacterium faecale</name>
    <dbReference type="NCBI Taxonomy" id="2803775"/>
    <lineage>
        <taxon>Bacteria</taxon>
        <taxon>Pseudomonadati</taxon>
        <taxon>Bacteroidota</taxon>
        <taxon>Sphingobacteriia</taxon>
        <taxon>Sphingobacteriales</taxon>
        <taxon>Sphingobacteriaceae</taxon>
        <taxon>Sphingobacterium</taxon>
    </lineage>
</organism>
<sequence length="2410" mass="250695">MKKYIYHFLVLLSISVLGLFCGQSAWAQTYDVQNIATGGLYSALTKDADGNIYVLRAVSSNSYELVRYTNGQGQPRVLYSGLSYTAGAFPWGLAVGTDGSIYLSTAHTDNGNKIIRLTSSNGIYTVSDFQSDPSKYYTGLAIDAAGSLLALQYNATDAVYEVVKYTAPHTVGTTVFKGIVSGTGLSYPTALAVSSSGDIYYNEPYCIDENEAAALPYKGGVVKVTAPAFNFGAKTYLSKDKYVSALALDESNNLYSLESAGTPLKYNLVKYTNATGTAGVLRQDLANSSFIYPWGVVFHQDIGYYTTGDDGISGGSVMRIVPAVVNPTEPANEITGPVSVAICANTSTVFSISTTGATAYQWEKSTDAGASYVVISNNANYTGETTSTLAISNTPATYNGEMYRCKVTFGTNGVKASSSATLTVQPALSILSQPVNTSLTTNSSGSIALHAVGVTSYQWQVSNDSGGSYTNLVDGTNYAGTNASSLQLIQAPAAYNNNMYRCVLSDPCGAIVHSAAVKLTVSGAPTITQQPADVTVQSGNTTSFSIGAVAATAYQWEVSVNGGVSYADVNNGASYGGATTKTLTVLAASTSLNGNLYRCTASGSVSPAATSLAAKLTVEGPNITATGPLLPFVTCAGTNSATQSFDVAGALLTAAVHIQAAAGYELSLASSGAFTNSLTLTPTAGAISATPIYVRTTTGAVSSSGTHITLSSTGATDVQLAVSTTIKSAPSITAQPAGSTICAGSNTTFSAAVADATGYQWQVDQGLGYTSIANTGRYSGATTATLTITGAEPGMNGYTYRLVATGDCTPAAVSNGASLTIESAPVITGVTSPTADGSYKVGDVISIQVNFSKAVNVTGTPQLILETGTTDQIVNYSSGSGTSTLTFNYTVQLGDISDRLDYISTGALALNNGAITSLIGCNASLVLPNPGGANSLAANKNIVIDGIPPTVFSITRADGSPTNATTVRFIVTFSESVTGVDVSDFTLSATTGVSGAISSVSGSGNIYTVSVNNLSGDGTLRLDVKNSGTGIEDAAGNAIAGGYTAGEMYVLDYSPPSIPTISLADASDSGIKGDGISNVSTPTFIGVTEANATVTLWDTDGTTVLGTATADGSGSWSITTAALSPGVHIIRVRATDQAGNTGDEATFSYTLDTTAPTGISLSKTTVSVSQATAGSTIATLTSIDATTVTYVLAASNNVTDVDNSKFAITGNLLKAAQNLPKGIYSINVVATDAAGNTAVQAFSIHVSDKPRVTSVKSGMVNGTYKIDDVIYLKVTFDQAVNVDMFGGAPILLLETGTVGRLATYVSGGGSNTLTFKYTVQSGDVSDNLDYQSTNALELDEASTIRNADGEDAILTLPAPGTAGSLGASSNLVIDGVRPTVISVVLSKTVLKIGETAAVTITFSEKVTGVSVANIITSNGTLSSLSTADNIVYTATLTPLVDINSEGNTITIDLAHVKDVAGNSGEGTASSLAYEVRTKKPAAPITPKLYPNDDTGISNSDNITSKTQLNFLVNNPDEVTLNEVWNAYKFFVDGVAHNTTSISSSTNVDYWVTLSPLTEGTHVIKNKFTDKYGNESDFSEEVLVTIDLTAPTGTILINNGNLYTNKREVTLGMTSDELGVRMSFSTDGTTWSDWEAFSASEILTLPAGDGTKKVYLRLQDIAGNISSTYSDEIILDTQAPIVTGVTGGGIYNDDRTIVFNEGDATLNGANIASGATVSAEGNYTLIVTDAAGNSTTVQFEIDKTPPMVPAAFVAIGQNGQISLTWSANTEPDLDKYILYVKPKDGVKIHLADVVKGTEHYTYAGLANGKTYEFYLVAADQVGNLSGEALASAKTMGEQSISFATIPNLTYGQQGIVVTASATSNLPVAFASSDSNIAEVYQDNNDGGKWKINAKKVGNVTIIATQTGNNEYLPALPVKRSFTIVPASLTVTADAKTKVYGDTDPALTYTVKASDLRNGDAVSVVSGRLTREVGESVGSYAITNVDLAADNYSIDYVKSQLSITKAVLTVSADAKTKVYGDTDPALTYTVKASDLHYGDAVSVVTGTLTRAAGENVGSYAITNVDLAADNYSIDYVKSQLSITKAVLTVTADAKTKVYGDTDPALTYTVKASDLHYGDAVSVVTGTLTRAAGENVGSYAINNVNLTASNYNINYKAANLDITKATLSGLKFENKDVVYDGTVKSIVLKGTLPVGVEVVYDNNDKINAGNYQVKAVIAETQNYFGTSFNATLLIRKAKQTIHFTAPEVSGRDAGIVSLDVRSSSGLPVALTVDDPMVATVSGTELHVHRLGTVHITAVQIGNENYEAATPVTVSVRVANDAASPLPIRVHQALSPNGDGLNEFLVIEGIRDYPDNKVTIFDKNGSVLAEIAGYDNRDKVFFGKDHRDGTYFYYIDVKDNGVWKREKGYFVIRR</sequence>
<dbReference type="InterPro" id="IPR013783">
    <property type="entry name" value="Ig-like_fold"/>
</dbReference>
<evidence type="ECO:0000256" key="1">
    <source>
        <dbReference type="ARBA" id="ARBA00022729"/>
    </source>
</evidence>
<evidence type="ECO:0000259" key="3">
    <source>
        <dbReference type="PROSITE" id="PS50835"/>
    </source>
</evidence>
<dbReference type="EMBL" id="JAERTY010000001">
    <property type="protein sequence ID" value="MBL1407548.1"/>
    <property type="molecule type" value="Genomic_DNA"/>
</dbReference>
<dbReference type="Gene3D" id="3.30.160.710">
    <property type="match status" value="2"/>
</dbReference>
<name>A0ABS1QYM7_9SPHI</name>
<dbReference type="InterPro" id="IPR014755">
    <property type="entry name" value="Cu-Rt/internalin_Ig-like"/>
</dbReference>
<dbReference type="Gene3D" id="2.60.40.1220">
    <property type="match status" value="1"/>
</dbReference>
<dbReference type="Proteomes" id="UP000625283">
    <property type="component" value="Unassembled WGS sequence"/>
</dbReference>
<dbReference type="InterPro" id="IPR003961">
    <property type="entry name" value="FN3_dom"/>
</dbReference>
<feature type="chain" id="PRO_5046737794" evidence="2">
    <location>
        <begin position="28"/>
        <end position="2410"/>
    </location>
</feature>
<dbReference type="InterPro" id="IPR041286">
    <property type="entry name" value="MBG_2"/>
</dbReference>
<dbReference type="InterPro" id="IPR003599">
    <property type="entry name" value="Ig_sub"/>
</dbReference>
<dbReference type="PROSITE" id="PS50853">
    <property type="entry name" value="FN3"/>
    <property type="match status" value="1"/>
</dbReference>
<dbReference type="SMART" id="SM00409">
    <property type="entry name" value="IG"/>
    <property type="match status" value="2"/>
</dbReference>
<accession>A0ABS1QYM7</accession>
<dbReference type="Gene3D" id="2.60.40.10">
    <property type="entry name" value="Immunoglobulins"/>
    <property type="match status" value="5"/>
</dbReference>
<dbReference type="SUPFAM" id="SSF49265">
    <property type="entry name" value="Fibronectin type III"/>
    <property type="match status" value="1"/>
</dbReference>